<accession>A0A8J5LGZ3</accession>
<evidence type="ECO:0000313" key="1">
    <source>
        <dbReference type="EMBL" id="KAG6517910.1"/>
    </source>
</evidence>
<protein>
    <submittedName>
        <fullName evidence="1">Uncharacterized protein</fullName>
    </submittedName>
</protein>
<comment type="caution">
    <text evidence="1">The sequence shown here is derived from an EMBL/GenBank/DDBJ whole genome shotgun (WGS) entry which is preliminary data.</text>
</comment>
<proteinExistence type="predicted"/>
<organism evidence="1 2">
    <name type="scientific">Zingiber officinale</name>
    <name type="common">Ginger</name>
    <name type="synonym">Amomum zingiber</name>
    <dbReference type="NCBI Taxonomy" id="94328"/>
    <lineage>
        <taxon>Eukaryota</taxon>
        <taxon>Viridiplantae</taxon>
        <taxon>Streptophyta</taxon>
        <taxon>Embryophyta</taxon>
        <taxon>Tracheophyta</taxon>
        <taxon>Spermatophyta</taxon>
        <taxon>Magnoliopsida</taxon>
        <taxon>Liliopsida</taxon>
        <taxon>Zingiberales</taxon>
        <taxon>Zingiberaceae</taxon>
        <taxon>Zingiber</taxon>
    </lineage>
</organism>
<dbReference type="EMBL" id="JACMSC010000006">
    <property type="protein sequence ID" value="KAG6517910.1"/>
    <property type="molecule type" value="Genomic_DNA"/>
</dbReference>
<dbReference type="Proteomes" id="UP000734854">
    <property type="component" value="Unassembled WGS sequence"/>
</dbReference>
<evidence type="ECO:0000313" key="2">
    <source>
        <dbReference type="Proteomes" id="UP000734854"/>
    </source>
</evidence>
<gene>
    <name evidence="1" type="ORF">ZIOFF_021309</name>
</gene>
<dbReference type="AlphaFoldDB" id="A0A8J5LGZ3"/>
<name>A0A8J5LGZ3_ZINOF</name>
<reference evidence="1 2" key="1">
    <citation type="submission" date="2020-08" db="EMBL/GenBank/DDBJ databases">
        <title>Plant Genome Project.</title>
        <authorList>
            <person name="Zhang R.-G."/>
        </authorList>
    </citation>
    <scope>NUCLEOTIDE SEQUENCE [LARGE SCALE GENOMIC DNA]</scope>
    <source>
        <tissue evidence="1">Rhizome</tissue>
    </source>
</reference>
<sequence>MAWRGSISRSLLNAARYSATRSQPAAASRIRAPPFAVPRLQRRQHSFASPRYLMNQVLAVLPKGGLSLGIEPEHDYHSVEWKSTNDSSRFTGF</sequence>
<keyword evidence="2" id="KW-1185">Reference proteome</keyword>